<proteinExistence type="predicted"/>
<organism evidence="1">
    <name type="scientific">Cupriavidus necator</name>
    <name type="common">Alcaligenes eutrophus</name>
    <name type="synonym">Ralstonia eutropha</name>
    <dbReference type="NCBI Taxonomy" id="106590"/>
    <lineage>
        <taxon>Bacteria</taxon>
        <taxon>Pseudomonadati</taxon>
        <taxon>Pseudomonadota</taxon>
        <taxon>Betaproteobacteria</taxon>
        <taxon>Burkholderiales</taxon>
        <taxon>Burkholderiaceae</taxon>
        <taxon>Cupriavidus</taxon>
    </lineage>
</organism>
<reference evidence="1" key="1">
    <citation type="submission" date="2016-09" db="EMBL/GenBank/DDBJ databases">
        <authorList>
            <person name="Capua I."/>
            <person name="De Benedictis P."/>
            <person name="Joannis T."/>
            <person name="Lombin L.H."/>
            <person name="Cattoli G."/>
        </authorList>
    </citation>
    <scope>NUCLEOTIDE SEQUENCE</scope>
    <source>
        <strain evidence="1">B9</strain>
    </source>
</reference>
<sequence>MTENGRSEPLPVSDFKKASSVRVYAIVGPRSFPGNPYDGHTLHAQLEQTAILLPGSPRPHTAIVDLGYRGVDGEVAPVKEIHRGRIETMNRRQRRMLKRRQASSLSSVMSRRIAACAGTG</sequence>
<accession>A0A1K0JLW0</accession>
<dbReference type="PANTHER" id="PTHR33803">
    <property type="entry name" value="IS1478 TRANSPOSASE"/>
    <property type="match status" value="1"/>
</dbReference>
<protein>
    <recommendedName>
        <fullName evidence="2">Transposase</fullName>
    </recommendedName>
</protein>
<dbReference type="AlphaFoldDB" id="A0A1K0JLW0"/>
<dbReference type="EMBL" id="FMSH01000446">
    <property type="protein sequence ID" value="SCU90797.1"/>
    <property type="molecule type" value="Genomic_DNA"/>
</dbReference>
<gene>
    <name evidence="1" type="ORF">CNECB9_500023</name>
</gene>
<name>A0A1K0JLW0_CUPNE</name>
<dbReference type="PANTHER" id="PTHR33803:SF3">
    <property type="entry name" value="BLL1974 PROTEIN"/>
    <property type="match status" value="1"/>
</dbReference>
<evidence type="ECO:0008006" key="2">
    <source>
        <dbReference type="Google" id="ProtNLM"/>
    </source>
</evidence>
<evidence type="ECO:0000313" key="1">
    <source>
        <dbReference type="EMBL" id="SCU90797.1"/>
    </source>
</evidence>